<dbReference type="AlphaFoldDB" id="L2GYT5"/>
<dbReference type="HOGENOM" id="CLU_1587746_0_0_1"/>
<dbReference type="OMA" id="IHFNEEY"/>
<evidence type="ECO:0000256" key="1">
    <source>
        <dbReference type="SAM" id="Phobius"/>
    </source>
</evidence>
<dbReference type="VEuPathDB" id="MicrosporidiaDB:VCUG_00037"/>
<name>L2GYT5_VAVCU</name>
<proteinExistence type="predicted"/>
<keyword evidence="1" id="KW-0812">Transmembrane</keyword>
<reference evidence="3" key="1">
    <citation type="submission" date="2011-03" db="EMBL/GenBank/DDBJ databases">
        <title>The genome sequence of Vavraia culicis strain floridensis.</title>
        <authorList>
            <consortium name="The Broad Institute Genome Sequencing Platform"/>
            <person name="Cuomo C."/>
            <person name="Becnel J."/>
            <person name="Sanscrainte N."/>
            <person name="Young S.K."/>
            <person name="Zeng Q."/>
            <person name="Gargeya S."/>
            <person name="Fitzgerald M."/>
            <person name="Haas B."/>
            <person name="Abouelleil A."/>
            <person name="Alvarado L."/>
            <person name="Arachchi H.M."/>
            <person name="Berlin A."/>
            <person name="Chapman S.B."/>
            <person name="Gearin G."/>
            <person name="Goldberg J."/>
            <person name="Griggs A."/>
            <person name="Gujja S."/>
            <person name="Hansen M."/>
            <person name="Heiman D."/>
            <person name="Howarth C."/>
            <person name="Larimer J."/>
            <person name="Lui A."/>
            <person name="MacDonald P.J.P."/>
            <person name="McCowen C."/>
            <person name="Montmayeur A."/>
            <person name="Murphy C."/>
            <person name="Neiman D."/>
            <person name="Pearson M."/>
            <person name="Priest M."/>
            <person name="Roberts A."/>
            <person name="Saif S."/>
            <person name="Shea T."/>
            <person name="Sisk P."/>
            <person name="Stolte C."/>
            <person name="Sykes S."/>
            <person name="Wortman J."/>
            <person name="Nusbaum C."/>
            <person name="Birren B."/>
        </authorList>
    </citation>
    <scope>NUCLEOTIDE SEQUENCE [LARGE SCALE GENOMIC DNA]</scope>
    <source>
        <strain evidence="3">floridensis</strain>
    </source>
</reference>
<dbReference type="EMBL" id="GL877404">
    <property type="protein sequence ID" value="ELA48428.1"/>
    <property type="molecule type" value="Genomic_DNA"/>
</dbReference>
<dbReference type="GeneID" id="19877929"/>
<dbReference type="OrthoDB" id="10367725at2759"/>
<keyword evidence="1" id="KW-1133">Transmembrane helix</keyword>
<dbReference type="RefSeq" id="XP_008073058.1">
    <property type="nucleotide sequence ID" value="XM_008074867.1"/>
</dbReference>
<organism evidence="2 3">
    <name type="scientific">Vavraia culicis (isolate floridensis)</name>
    <name type="common">Microsporidian parasite</name>
    <dbReference type="NCBI Taxonomy" id="948595"/>
    <lineage>
        <taxon>Eukaryota</taxon>
        <taxon>Fungi</taxon>
        <taxon>Fungi incertae sedis</taxon>
        <taxon>Microsporidia</taxon>
        <taxon>Pleistophoridae</taxon>
        <taxon>Vavraia</taxon>
    </lineage>
</organism>
<evidence type="ECO:0000313" key="2">
    <source>
        <dbReference type="EMBL" id="ELA48428.1"/>
    </source>
</evidence>
<keyword evidence="3" id="KW-1185">Reference proteome</keyword>
<dbReference type="InParanoid" id="L2GYT5"/>
<sequence>MLVKERLFLKNMFLAIILSIIVIFIHFNEEYNVYVDQITTRNNKLHRFLELNADNYRELLSDDWILSVNYKIDPYEEMGIYELLYTVNIAFLSLNSFENVRIFDLLCLSKIPAFYYVKNGVVLDQGNKIVTSLDLDRKNDLINVVDFYILSKVHDMYDYLRKFMKRMH</sequence>
<dbReference type="Proteomes" id="UP000011081">
    <property type="component" value="Unassembled WGS sequence"/>
</dbReference>
<feature type="transmembrane region" description="Helical" evidence="1">
    <location>
        <begin position="7"/>
        <end position="27"/>
    </location>
</feature>
<accession>L2GYT5</accession>
<gene>
    <name evidence="2" type="ORF">VCUG_00037</name>
</gene>
<keyword evidence="1" id="KW-0472">Membrane</keyword>
<protein>
    <submittedName>
        <fullName evidence="2">Uncharacterized protein</fullName>
    </submittedName>
</protein>
<evidence type="ECO:0000313" key="3">
    <source>
        <dbReference type="Proteomes" id="UP000011081"/>
    </source>
</evidence>